<keyword evidence="4" id="KW-0547">Nucleotide-binding</keyword>
<feature type="compositionally biased region" description="Low complexity" evidence="8">
    <location>
        <begin position="445"/>
        <end position="457"/>
    </location>
</feature>
<dbReference type="CDD" id="cd03388">
    <property type="entry name" value="PAP2_SPPase1"/>
    <property type="match status" value="1"/>
</dbReference>
<feature type="transmembrane region" description="Helical" evidence="9">
    <location>
        <begin position="325"/>
        <end position="347"/>
    </location>
</feature>
<dbReference type="NCBIfam" id="NF001679">
    <property type="entry name" value="PRK00440.1"/>
    <property type="match status" value="1"/>
</dbReference>
<evidence type="ECO:0000256" key="7">
    <source>
        <dbReference type="ARBA" id="ARBA00070184"/>
    </source>
</evidence>
<dbReference type="Pfam" id="PF01569">
    <property type="entry name" value="PAP2"/>
    <property type="match status" value="1"/>
</dbReference>
<feature type="domain" description="Phosphatidic acid phosphatase type 2/haloperoxidase" evidence="10">
    <location>
        <begin position="123"/>
        <end position="243"/>
    </location>
</feature>
<dbReference type="SUPFAM" id="SSF48019">
    <property type="entry name" value="post-AAA+ oligomerization domain-like"/>
    <property type="match status" value="1"/>
</dbReference>
<dbReference type="InterPro" id="IPR047854">
    <property type="entry name" value="RFC_lid"/>
</dbReference>
<dbReference type="FunFam" id="1.10.8.60:FF:000028">
    <property type="entry name" value="Replication factor C subunit 5"/>
    <property type="match status" value="1"/>
</dbReference>
<dbReference type="CDD" id="cd00009">
    <property type="entry name" value="AAA"/>
    <property type="match status" value="1"/>
</dbReference>
<protein>
    <recommendedName>
        <fullName evidence="7">Replication factor C subunit 3</fullName>
    </recommendedName>
</protein>
<keyword evidence="3" id="KW-0235">DNA replication</keyword>
<keyword evidence="9" id="KW-0472">Membrane</keyword>
<feature type="transmembrane region" description="Helical" evidence="9">
    <location>
        <begin position="126"/>
        <end position="145"/>
    </location>
</feature>
<dbReference type="GO" id="GO:0003689">
    <property type="term" value="F:DNA clamp loader activity"/>
    <property type="evidence" value="ECO:0007669"/>
    <property type="project" value="TreeGrafter"/>
</dbReference>
<dbReference type="Pfam" id="PF00004">
    <property type="entry name" value="AAA"/>
    <property type="match status" value="1"/>
</dbReference>
<dbReference type="InterPro" id="IPR003959">
    <property type="entry name" value="ATPase_AAA_core"/>
</dbReference>
<feature type="domain" description="AAA+ ATPase" evidence="11">
    <location>
        <begin position="638"/>
        <end position="777"/>
    </location>
</feature>
<dbReference type="Gene3D" id="3.40.50.300">
    <property type="entry name" value="P-loop containing nucleotide triphosphate hydrolases"/>
    <property type="match status" value="1"/>
</dbReference>
<dbReference type="SUPFAM" id="SSF52540">
    <property type="entry name" value="P-loop containing nucleoside triphosphate hydrolases"/>
    <property type="match status" value="1"/>
</dbReference>
<dbReference type="CDD" id="cd18140">
    <property type="entry name" value="HLD_clamp_RFC"/>
    <property type="match status" value="1"/>
</dbReference>
<dbReference type="GO" id="GO:0006281">
    <property type="term" value="P:DNA repair"/>
    <property type="evidence" value="ECO:0007669"/>
    <property type="project" value="TreeGrafter"/>
</dbReference>
<dbReference type="Proteomes" id="UP000746612">
    <property type="component" value="Unassembled WGS sequence"/>
</dbReference>
<dbReference type="InterPro" id="IPR050238">
    <property type="entry name" value="DNA_Rep/Repair_Clamp_Loader"/>
</dbReference>
<comment type="subcellular location">
    <subcellularLocation>
        <location evidence="1">Nucleus</location>
    </subcellularLocation>
</comment>
<dbReference type="InterPro" id="IPR000326">
    <property type="entry name" value="PAP2/HPO"/>
</dbReference>
<evidence type="ECO:0000256" key="5">
    <source>
        <dbReference type="ARBA" id="ARBA00022840"/>
    </source>
</evidence>
<dbReference type="GO" id="GO:0016887">
    <property type="term" value="F:ATP hydrolysis activity"/>
    <property type="evidence" value="ECO:0007669"/>
    <property type="project" value="InterPro"/>
</dbReference>
<dbReference type="EMBL" id="CAJPIJ010000189">
    <property type="protein sequence ID" value="CAG2008246.1"/>
    <property type="molecule type" value="Genomic_DNA"/>
</dbReference>
<evidence type="ECO:0000256" key="8">
    <source>
        <dbReference type="SAM" id="MobiDB-lite"/>
    </source>
</evidence>
<feature type="transmembrane region" description="Helical" evidence="9">
    <location>
        <begin position="258"/>
        <end position="276"/>
    </location>
</feature>
<dbReference type="PANTHER" id="PTHR11669">
    <property type="entry name" value="REPLICATION FACTOR C / DNA POLYMERASE III GAMMA-TAU SUBUNIT"/>
    <property type="match status" value="1"/>
</dbReference>
<dbReference type="GO" id="GO:0005524">
    <property type="term" value="F:ATP binding"/>
    <property type="evidence" value="ECO:0007669"/>
    <property type="project" value="UniProtKB-KW"/>
</dbReference>
<organism evidence="12 14">
    <name type="scientific">Gibberella zeae</name>
    <name type="common">Wheat head blight fungus</name>
    <name type="synonym">Fusarium graminearum</name>
    <dbReference type="NCBI Taxonomy" id="5518"/>
    <lineage>
        <taxon>Eukaryota</taxon>
        <taxon>Fungi</taxon>
        <taxon>Dikarya</taxon>
        <taxon>Ascomycota</taxon>
        <taxon>Pezizomycotina</taxon>
        <taxon>Sordariomycetes</taxon>
        <taxon>Hypocreomycetidae</taxon>
        <taxon>Hypocreales</taxon>
        <taxon>Nectriaceae</taxon>
        <taxon>Fusarium</taxon>
    </lineage>
</organism>
<evidence type="ECO:0000313" key="12">
    <source>
        <dbReference type="EMBL" id="CAG2008246.1"/>
    </source>
</evidence>
<evidence type="ECO:0000259" key="11">
    <source>
        <dbReference type="SMART" id="SM00382"/>
    </source>
</evidence>
<dbReference type="FunFam" id="1.20.272.10:FF:000004">
    <property type="entry name" value="Replication factor C subunit 5"/>
    <property type="match status" value="1"/>
</dbReference>
<dbReference type="Pfam" id="PF08542">
    <property type="entry name" value="Rep_fac_C"/>
    <property type="match status" value="1"/>
</dbReference>
<keyword evidence="9" id="KW-0812">Transmembrane</keyword>
<feature type="transmembrane region" description="Helical" evidence="9">
    <location>
        <begin position="288"/>
        <end position="305"/>
    </location>
</feature>
<evidence type="ECO:0000313" key="13">
    <source>
        <dbReference type="EMBL" id="VIO59681.1"/>
    </source>
</evidence>
<dbReference type="SUPFAM" id="SSF48317">
    <property type="entry name" value="Acid phosphatase/Vanadium-dependent haloperoxidase"/>
    <property type="match status" value="1"/>
</dbReference>
<reference evidence="12" key="2">
    <citation type="submission" date="2021-03" db="EMBL/GenBank/DDBJ databases">
        <authorList>
            <person name="Alouane T."/>
            <person name="Langin T."/>
            <person name="Bonhomme L."/>
        </authorList>
    </citation>
    <scope>NUCLEOTIDE SEQUENCE</scope>
    <source>
        <strain evidence="12">MDC_Fg202</strain>
    </source>
</reference>
<dbReference type="Gene3D" id="1.20.144.10">
    <property type="entry name" value="Phosphatidic acid phosphatase type 2/haloperoxidase"/>
    <property type="match status" value="1"/>
</dbReference>
<dbReference type="EMBL" id="CAAKMV010000141">
    <property type="protein sequence ID" value="VIO59681.1"/>
    <property type="molecule type" value="Genomic_DNA"/>
</dbReference>
<dbReference type="InterPro" id="IPR036938">
    <property type="entry name" value="PAP2/HPO_sf"/>
</dbReference>
<dbReference type="InterPro" id="IPR013748">
    <property type="entry name" value="Rep_factorC_C"/>
</dbReference>
<dbReference type="GO" id="GO:0006271">
    <property type="term" value="P:DNA strand elongation involved in DNA replication"/>
    <property type="evidence" value="ECO:0007669"/>
    <property type="project" value="UniProtKB-ARBA"/>
</dbReference>
<dbReference type="InterPro" id="IPR027417">
    <property type="entry name" value="P-loop_NTPase"/>
</dbReference>
<dbReference type="AlphaFoldDB" id="A0A4U9FAU9"/>
<name>A0A4U9FAU9_GIBZA</name>
<comment type="similarity">
    <text evidence="2">Belongs to the activator 1 small subunits family.</text>
</comment>
<keyword evidence="9" id="KW-1133">Transmembrane helix</keyword>
<feature type="region of interest" description="Disordered" evidence="8">
    <location>
        <begin position="439"/>
        <end position="480"/>
    </location>
</feature>
<feature type="transmembrane region" description="Helical" evidence="9">
    <location>
        <begin position="225"/>
        <end position="246"/>
    </location>
</feature>
<feature type="transmembrane region" description="Helical" evidence="9">
    <location>
        <begin position="93"/>
        <end position="120"/>
    </location>
</feature>
<evidence type="ECO:0000256" key="3">
    <source>
        <dbReference type="ARBA" id="ARBA00022705"/>
    </source>
</evidence>
<evidence type="ECO:0000256" key="9">
    <source>
        <dbReference type="SAM" id="Phobius"/>
    </source>
</evidence>
<dbReference type="InterPro" id="IPR008921">
    <property type="entry name" value="DNA_pol3_clamp-load_cplx_C"/>
</dbReference>
<feature type="compositionally biased region" description="Polar residues" evidence="8">
    <location>
        <begin position="471"/>
        <end position="480"/>
    </location>
</feature>
<evidence type="ECO:0000256" key="2">
    <source>
        <dbReference type="ARBA" id="ARBA00005378"/>
    </source>
</evidence>
<dbReference type="GO" id="GO:0003677">
    <property type="term" value="F:DNA binding"/>
    <property type="evidence" value="ECO:0007669"/>
    <property type="project" value="InterPro"/>
</dbReference>
<dbReference type="InterPro" id="IPR003593">
    <property type="entry name" value="AAA+_ATPase"/>
</dbReference>
<reference evidence="13" key="1">
    <citation type="submission" date="2019-04" db="EMBL/GenBank/DDBJ databases">
        <authorList>
            <person name="Melise S."/>
            <person name="Noan J."/>
            <person name="Okalmin O."/>
        </authorList>
    </citation>
    <scope>NUCLEOTIDE SEQUENCE</scope>
    <source>
        <strain evidence="13">FN9</strain>
    </source>
</reference>
<gene>
    <name evidence="13" type="ORF">FUG_LOCUS355990</name>
    <name evidence="12" type="ORF">MDCFG202_LOCUS546145</name>
</gene>
<dbReference type="GO" id="GO:0031391">
    <property type="term" value="C:Elg1 RFC-like complex"/>
    <property type="evidence" value="ECO:0007669"/>
    <property type="project" value="TreeGrafter"/>
</dbReference>
<dbReference type="PANTHER" id="PTHR11669:SF9">
    <property type="entry name" value="REPLICATION FACTOR C SUBUNIT 5"/>
    <property type="match status" value="1"/>
</dbReference>
<dbReference type="Gene3D" id="1.10.8.60">
    <property type="match status" value="1"/>
</dbReference>
<evidence type="ECO:0000313" key="14">
    <source>
        <dbReference type="Proteomes" id="UP000746612"/>
    </source>
</evidence>
<feature type="transmembrane region" description="Helical" evidence="9">
    <location>
        <begin position="536"/>
        <end position="558"/>
    </location>
</feature>
<dbReference type="FunFam" id="3.40.50.300:FF:000129">
    <property type="entry name" value="Replication factor C subunit 5"/>
    <property type="match status" value="1"/>
</dbReference>
<evidence type="ECO:0000256" key="6">
    <source>
        <dbReference type="ARBA" id="ARBA00023242"/>
    </source>
</evidence>
<dbReference type="GO" id="GO:0005663">
    <property type="term" value="C:DNA replication factor C complex"/>
    <property type="evidence" value="ECO:0007669"/>
    <property type="project" value="TreeGrafter"/>
</dbReference>
<proteinExistence type="inferred from homology"/>
<dbReference type="GO" id="GO:0031390">
    <property type="term" value="C:Ctf18 RFC-like complex"/>
    <property type="evidence" value="ECO:0007669"/>
    <property type="project" value="TreeGrafter"/>
</dbReference>
<dbReference type="SMART" id="SM00382">
    <property type="entry name" value="AAA"/>
    <property type="match status" value="1"/>
</dbReference>
<keyword evidence="6" id="KW-0539">Nucleus</keyword>
<dbReference type="Gene3D" id="1.20.272.10">
    <property type="match status" value="1"/>
</dbReference>
<dbReference type="SMART" id="SM00014">
    <property type="entry name" value="acidPPc"/>
    <property type="match status" value="1"/>
</dbReference>
<keyword evidence="5" id="KW-0067">ATP-binding</keyword>
<evidence type="ECO:0000256" key="1">
    <source>
        <dbReference type="ARBA" id="ARBA00004123"/>
    </source>
</evidence>
<evidence type="ECO:0000259" key="10">
    <source>
        <dbReference type="SMART" id="SM00014"/>
    </source>
</evidence>
<accession>A0A4U9FAU9</accession>
<dbReference type="GO" id="GO:0031389">
    <property type="term" value="C:Rad17 RFC-like complex"/>
    <property type="evidence" value="ECO:0007669"/>
    <property type="project" value="TreeGrafter"/>
</dbReference>
<evidence type="ECO:0000256" key="4">
    <source>
        <dbReference type="ARBA" id="ARBA00022741"/>
    </source>
</evidence>
<sequence length="954" mass="105007">MSDPRRDAPPSLTATVNANAVTTTTATVLPTSNGHAKGDDAPDAGLRSLDHYKRALPKWRYDLRQQLLPLIRWETPYLAWMQEKMRTPALDSYFAITANLGTHTFFMIGLPICFWCGYAAFGKGLVHILALGVFWTGFIKDFYSLPRPLSPPLHRITMSGSAALEYGFPSTHSANAVSVAVYALLILRSPENTLPPTTKFALECLSYFYAASIIFGRLYCGMHGFLDVIIGSIMGAAISLLEFYYGPPLDEYMHSSSWIAPFVAALIILVLVRIHPEPADDCPCYDDSVAFAGVLIGLEFGTWTYGKISIDPWETHAHGGGAVDITHLGLIANVARIVFGVLVVFLWRETMKPLLLGLLPHLFRIIEQVGMNMPRRFFTPASKYKTVPAGSRIDTLFPSPSDFPRMVESIRNPTTRGRSVSIGPQSAADAYETLAYRERKRRESVSSNHSLNSKSSNVELQNTHEDHSGKGAQTSGSQPNRIVEYEQMMGTGEVVMTPSVEDDRVGIFVTSPEDRLGEREMFSQLIKPRVRYDVEVVTKLVVYTGIAWFAVAIIPIMFELVGLGTNQLHEMDVDVSAPSKDVTFSSEAKQGKRSAANLPVEAEDSLPWVEKYRPTTLDDVSGHQDILATINKFIEQNRLPHLLLYGPPGTGKTSTILALARRIYGAANMRQMVLELNASDDRGIDVVREQIKTFASTKQIFSLGGASRSGNGMAGFKLIILDEADAMTSTAQMALRRIMEKYTTNTRFCIIANYSHKLSPALLSRCTRFRFSPLKEGDIRVLVDKVVEEENVQVKGEAIDALVKLSKGDMRRALNVLQACHASSTPLRAKDAPKVPDSEIQRENITTETIYNCIAAPPPDAIKEIVSTLLKTSDVTSCLNTINALKVQRGLALADIITALSEELVKLEVSPEVMITWLDGLANIEHRVASGSSESIQTGAVVGVVRSGVELMSR</sequence>
<dbReference type="Pfam" id="PF21960">
    <property type="entry name" value="RCF1-5-like_lid"/>
    <property type="match status" value="1"/>
</dbReference>